<feature type="transmembrane region" description="Helical" evidence="1">
    <location>
        <begin position="456"/>
        <end position="473"/>
    </location>
</feature>
<evidence type="ECO:0000313" key="2">
    <source>
        <dbReference type="EMBL" id="MBT9311003.1"/>
    </source>
</evidence>
<evidence type="ECO:0000313" key="3">
    <source>
        <dbReference type="Proteomes" id="UP001196661"/>
    </source>
</evidence>
<reference evidence="2 3" key="1">
    <citation type="journal article" date="2021" name="Mar. Drugs">
        <title>Genome Reduction and Secondary Metabolism of the Marine Sponge-Associated Cyanobacterium Leptothoe.</title>
        <authorList>
            <person name="Konstantinou D."/>
            <person name="Popin R.V."/>
            <person name="Fewer D.P."/>
            <person name="Sivonen K."/>
            <person name="Gkelis S."/>
        </authorList>
    </citation>
    <scope>NUCLEOTIDE SEQUENCE [LARGE SCALE GENOMIC DNA]</scope>
    <source>
        <strain evidence="2 3">TAU-MAC 1615</strain>
    </source>
</reference>
<feature type="transmembrane region" description="Helical" evidence="1">
    <location>
        <begin position="415"/>
        <end position="435"/>
    </location>
</feature>
<keyword evidence="1" id="KW-0472">Membrane</keyword>
<dbReference type="RefSeq" id="WP_215616913.1">
    <property type="nucleotide sequence ID" value="NZ_JADOER010000003.1"/>
</dbReference>
<feature type="transmembrane region" description="Helical" evidence="1">
    <location>
        <begin position="493"/>
        <end position="515"/>
    </location>
</feature>
<dbReference type="Proteomes" id="UP001196661">
    <property type="component" value="Unassembled WGS sequence"/>
</dbReference>
<keyword evidence="3" id="KW-1185">Reference proteome</keyword>
<dbReference type="EMBL" id="JADOER010000003">
    <property type="protein sequence ID" value="MBT9311003.1"/>
    <property type="molecule type" value="Genomic_DNA"/>
</dbReference>
<sequence length="535" mass="57830">MTEHASNPDLPASETRLVPLTEAELHQLGKATELSESEAIHQCIQYIQTGLQQQSLPKQVQEELALHLVMLQDQQYQDCHKTLQVTALALVNSAASPHNTEDNTVGNLVFAQKTREQIEFTKGAGSHYHRLVAGLKQFLFWFVLVPVLGIGMPFLVRNLFAGSGAFSRIAQEQNALLTDVSEQLEPVRGYITQEEVQRAQLTAYSASVNQSIDNLLKQSGGANLSDTQTQTLQKSGAVITTVAQAISPETAITTAQRQTVAQQLQLIRAALAVESPAANPLAYLNQLVATPIAADATPIAFSQQLTNITEEIDRLVAQSVLYQDLRQQQGQYQAIINPEANGELPLDSGAQINRLDQIQSRISTVTAQLTGALPSSQVAETDGSTETALLEPTEVPTSVVSAQTQLLARSLNINLPQIGLVVAFGALGSVVSIIVRSQEIIQRAEAEHKDLRIVGFTRPFVGMAFAIFVFAIVESGVLGNFIQLKGADSVQNTHLYIAIAFLAGFSESLVLGVVARTENTIQPLNASTLHNNKTH</sequence>
<keyword evidence="1" id="KW-0812">Transmembrane</keyword>
<proteinExistence type="predicted"/>
<comment type="caution">
    <text evidence="2">The sequence shown here is derived from an EMBL/GenBank/DDBJ whole genome shotgun (WGS) entry which is preliminary data.</text>
</comment>
<accession>A0ABS5XZM2</accession>
<keyword evidence="1" id="KW-1133">Transmembrane helix</keyword>
<organism evidence="2 3">
    <name type="scientific">Leptothoe kymatousa TAU-MAC 1615</name>
    <dbReference type="NCBI Taxonomy" id="2364775"/>
    <lineage>
        <taxon>Bacteria</taxon>
        <taxon>Bacillati</taxon>
        <taxon>Cyanobacteriota</taxon>
        <taxon>Cyanophyceae</taxon>
        <taxon>Nodosilineales</taxon>
        <taxon>Cymatolegaceae</taxon>
        <taxon>Leptothoe</taxon>
        <taxon>Leptothoe kymatousa</taxon>
    </lineage>
</organism>
<protein>
    <submittedName>
        <fullName evidence="2">Uncharacterized protein</fullName>
    </submittedName>
</protein>
<name>A0ABS5XZM2_9CYAN</name>
<evidence type="ECO:0000256" key="1">
    <source>
        <dbReference type="SAM" id="Phobius"/>
    </source>
</evidence>
<feature type="transmembrane region" description="Helical" evidence="1">
    <location>
        <begin position="138"/>
        <end position="156"/>
    </location>
</feature>
<gene>
    <name evidence="2" type="ORF">IXB28_02185</name>
</gene>